<keyword evidence="2" id="KW-1185">Reference proteome</keyword>
<accession>A0ABN3R973</accession>
<dbReference type="Proteomes" id="UP001500994">
    <property type="component" value="Unassembled WGS sequence"/>
</dbReference>
<dbReference type="EMBL" id="BAAARK010000001">
    <property type="protein sequence ID" value="GAA2646400.1"/>
    <property type="molecule type" value="Genomic_DNA"/>
</dbReference>
<organism evidence="1 2">
    <name type="scientific">Streptomyces lunalinharesii</name>
    <dbReference type="NCBI Taxonomy" id="333384"/>
    <lineage>
        <taxon>Bacteria</taxon>
        <taxon>Bacillati</taxon>
        <taxon>Actinomycetota</taxon>
        <taxon>Actinomycetes</taxon>
        <taxon>Kitasatosporales</taxon>
        <taxon>Streptomycetaceae</taxon>
        <taxon>Streptomyces</taxon>
    </lineage>
</organism>
<evidence type="ECO:0000313" key="1">
    <source>
        <dbReference type="EMBL" id="GAA2646400.1"/>
    </source>
</evidence>
<reference evidence="1 2" key="1">
    <citation type="journal article" date="2019" name="Int. J. Syst. Evol. Microbiol.">
        <title>The Global Catalogue of Microorganisms (GCM) 10K type strain sequencing project: providing services to taxonomists for standard genome sequencing and annotation.</title>
        <authorList>
            <consortium name="The Broad Institute Genomics Platform"/>
            <consortium name="The Broad Institute Genome Sequencing Center for Infectious Disease"/>
            <person name="Wu L."/>
            <person name="Ma J."/>
        </authorList>
    </citation>
    <scope>NUCLEOTIDE SEQUENCE [LARGE SCALE GENOMIC DNA]</scope>
    <source>
        <strain evidence="1 2">JCM 16374</strain>
    </source>
</reference>
<sequence length="56" mass="6287">MVKAGWETTSVRGAVARAGVSGRPGDATEWGEWCPMRANRWFRTIADRAMFLCTRL</sequence>
<evidence type="ECO:0000313" key="2">
    <source>
        <dbReference type="Proteomes" id="UP001500994"/>
    </source>
</evidence>
<proteinExistence type="predicted"/>
<gene>
    <name evidence="1" type="ORF">GCM10009864_06100</name>
</gene>
<name>A0ABN3R973_9ACTN</name>
<comment type="caution">
    <text evidence="1">The sequence shown here is derived from an EMBL/GenBank/DDBJ whole genome shotgun (WGS) entry which is preliminary data.</text>
</comment>
<protein>
    <submittedName>
        <fullName evidence="1">Uncharacterized protein</fullName>
    </submittedName>
</protein>